<proteinExistence type="predicted"/>
<feature type="compositionally biased region" description="Low complexity" evidence="1">
    <location>
        <begin position="173"/>
        <end position="194"/>
    </location>
</feature>
<feature type="region of interest" description="Disordered" evidence="1">
    <location>
        <begin position="226"/>
        <end position="290"/>
    </location>
</feature>
<feature type="region of interest" description="Disordered" evidence="1">
    <location>
        <begin position="426"/>
        <end position="471"/>
    </location>
</feature>
<comment type="caution">
    <text evidence="2">The sequence shown here is derived from an EMBL/GenBank/DDBJ whole genome shotgun (WGS) entry which is preliminary data.</text>
</comment>
<feature type="compositionally biased region" description="Polar residues" evidence="1">
    <location>
        <begin position="237"/>
        <end position="264"/>
    </location>
</feature>
<dbReference type="Proteomes" id="UP000579812">
    <property type="component" value="Unassembled WGS sequence"/>
</dbReference>
<sequence>MNESLVRAKRERLRKCVTLTEFSRSSREVNASRATVRSRIGALKLSKSGQPSSSWSSFLHTAITEAKMQNGSSKTGRGVTVNGTVSTLKRQPRLKTASGRQEHGSCSSTASCPVFSGCQSDLDEEPQTRCPFSLSSPTLHKPGSTSNLKCSISSLQGSLSSLKGSVTSLKSFPTSSTLRSSSPSLRSSSPSLRSSSEDDSWDTNSWSSGATCLLRSSIKQHSEEVFRVRAGSASRPEGTSDSETGYQNSDSCQGSVMGSESQEGAEQVDAEHRDSSSSQGTSAASTASSDLEQKIEEKLKFSQFLDEVSCRVLKPECLQAFGAPIRQKEPQTSSLPCLNPTPVSSPWFGSSGCDSRDSNLYKWAKCMPSCKILDASETLRRTQEEMEMLGRTYLETDIDRVRREDEVISTLSRDVEKRTLQLCGESSRRCPSPVSKWSDGAPRPPYRTTSLPRPAASGDMSTTWESQHQKPWHPIVTKLNSGVINNPALDDFKE</sequence>
<feature type="region of interest" description="Disordered" evidence="1">
    <location>
        <begin position="88"/>
        <end position="110"/>
    </location>
</feature>
<reference evidence="2 3" key="1">
    <citation type="submission" date="2020-04" db="EMBL/GenBank/DDBJ databases">
        <title>Chromosome-level genome assembly of a cyprinid fish Onychostoma macrolepis by integration of Nanopore Sequencing, Bionano and Hi-C technology.</title>
        <authorList>
            <person name="Wang D."/>
        </authorList>
    </citation>
    <scope>NUCLEOTIDE SEQUENCE [LARGE SCALE GENOMIC DNA]</scope>
    <source>
        <strain evidence="2">SWU-2019</strain>
        <tissue evidence="2">Muscle</tissue>
    </source>
</reference>
<feature type="compositionally biased region" description="Polar residues" evidence="1">
    <location>
        <begin position="133"/>
        <end position="146"/>
    </location>
</feature>
<organism evidence="2 3">
    <name type="scientific">Onychostoma macrolepis</name>
    <dbReference type="NCBI Taxonomy" id="369639"/>
    <lineage>
        <taxon>Eukaryota</taxon>
        <taxon>Metazoa</taxon>
        <taxon>Chordata</taxon>
        <taxon>Craniata</taxon>
        <taxon>Vertebrata</taxon>
        <taxon>Euteleostomi</taxon>
        <taxon>Actinopterygii</taxon>
        <taxon>Neopterygii</taxon>
        <taxon>Teleostei</taxon>
        <taxon>Ostariophysi</taxon>
        <taxon>Cypriniformes</taxon>
        <taxon>Cyprinidae</taxon>
        <taxon>Acrossocheilinae</taxon>
        <taxon>Onychostoma</taxon>
    </lineage>
</organism>
<evidence type="ECO:0000313" key="2">
    <source>
        <dbReference type="EMBL" id="KAF4101800.1"/>
    </source>
</evidence>
<keyword evidence="3" id="KW-1185">Reference proteome</keyword>
<name>A0A7J6C3G6_9TELE</name>
<dbReference type="AlphaFoldDB" id="A0A7J6C3G6"/>
<feature type="region of interest" description="Disordered" evidence="1">
    <location>
        <begin position="126"/>
        <end position="146"/>
    </location>
</feature>
<evidence type="ECO:0000313" key="3">
    <source>
        <dbReference type="Proteomes" id="UP000579812"/>
    </source>
</evidence>
<feature type="compositionally biased region" description="Low complexity" evidence="1">
    <location>
        <begin position="276"/>
        <end position="289"/>
    </location>
</feature>
<gene>
    <name evidence="2" type="ORF">G5714_016600</name>
</gene>
<evidence type="ECO:0000256" key="1">
    <source>
        <dbReference type="SAM" id="MobiDB-lite"/>
    </source>
</evidence>
<accession>A0A7J6C3G6</accession>
<protein>
    <submittedName>
        <fullName evidence="2">Uncharacterized protein</fullName>
    </submittedName>
</protein>
<feature type="region of interest" description="Disordered" evidence="1">
    <location>
        <begin position="170"/>
        <end position="204"/>
    </location>
</feature>
<dbReference type="EMBL" id="JAAMOB010000017">
    <property type="protein sequence ID" value="KAF4101800.1"/>
    <property type="molecule type" value="Genomic_DNA"/>
</dbReference>